<proteinExistence type="predicted"/>
<dbReference type="Pfam" id="PF10387">
    <property type="entry name" value="DUF2442"/>
    <property type="match status" value="1"/>
</dbReference>
<reference evidence="1" key="2">
    <citation type="submission" date="2021-04" db="EMBL/GenBank/DDBJ databases">
        <authorList>
            <person name="Gilroy R."/>
        </authorList>
    </citation>
    <scope>NUCLEOTIDE SEQUENCE</scope>
    <source>
        <strain evidence="1">MalCec1-1739</strain>
    </source>
</reference>
<name>A0A9D2UGJ0_9BACT</name>
<protein>
    <submittedName>
        <fullName evidence="1">DUF2442 domain-containing protein</fullName>
    </submittedName>
</protein>
<sequence>MILHVTDARCAGEYMIDFTFSNGARKRVDMSILFRYPAFKVLEDKATFMQFGLRDTIYWEVGLDIAPEFLYGHGIDI</sequence>
<dbReference type="SUPFAM" id="SSF143880">
    <property type="entry name" value="NE0471 N-terminal domain-like"/>
    <property type="match status" value="1"/>
</dbReference>
<organism evidence="1 2">
    <name type="scientific">Candidatus Avibacteroides avistercoris</name>
    <dbReference type="NCBI Taxonomy" id="2840690"/>
    <lineage>
        <taxon>Bacteria</taxon>
        <taxon>Pseudomonadati</taxon>
        <taxon>Bacteroidota</taxon>
        <taxon>Bacteroidia</taxon>
        <taxon>Bacteroidales</taxon>
        <taxon>Bacteroidaceae</taxon>
        <taxon>Bacteroidaceae incertae sedis</taxon>
        <taxon>Candidatus Avibacteroides</taxon>
    </lineage>
</organism>
<reference evidence="1" key="1">
    <citation type="journal article" date="2021" name="PeerJ">
        <title>Extensive microbial diversity within the chicken gut microbiome revealed by metagenomics and culture.</title>
        <authorList>
            <person name="Gilroy R."/>
            <person name="Ravi A."/>
            <person name="Getino M."/>
            <person name="Pursley I."/>
            <person name="Horton D.L."/>
            <person name="Alikhan N.F."/>
            <person name="Baker D."/>
            <person name="Gharbi K."/>
            <person name="Hall N."/>
            <person name="Watson M."/>
            <person name="Adriaenssens E.M."/>
            <person name="Foster-Nyarko E."/>
            <person name="Jarju S."/>
            <person name="Secka A."/>
            <person name="Antonio M."/>
            <person name="Oren A."/>
            <person name="Chaudhuri R.R."/>
            <person name="La Ragione R."/>
            <person name="Hildebrand F."/>
            <person name="Pallen M.J."/>
        </authorList>
    </citation>
    <scope>NUCLEOTIDE SEQUENCE</scope>
    <source>
        <strain evidence="1">MalCec1-1739</strain>
    </source>
</reference>
<dbReference type="InterPro" id="IPR018841">
    <property type="entry name" value="DUF2442"/>
</dbReference>
<gene>
    <name evidence="1" type="ORF">IAA93_00035</name>
</gene>
<evidence type="ECO:0000313" key="2">
    <source>
        <dbReference type="Proteomes" id="UP000787625"/>
    </source>
</evidence>
<accession>A0A9D2UGJ0</accession>
<dbReference type="InterPro" id="IPR036782">
    <property type="entry name" value="NE0471-like_N"/>
</dbReference>
<dbReference type="AlphaFoldDB" id="A0A9D2UGJ0"/>
<dbReference type="Gene3D" id="3.30.2020.10">
    <property type="entry name" value="NE0471-like N-terminal domain"/>
    <property type="match status" value="1"/>
</dbReference>
<evidence type="ECO:0000313" key="1">
    <source>
        <dbReference type="EMBL" id="HJD52105.1"/>
    </source>
</evidence>
<dbReference type="EMBL" id="DWUP01000001">
    <property type="protein sequence ID" value="HJD52105.1"/>
    <property type="molecule type" value="Genomic_DNA"/>
</dbReference>
<comment type="caution">
    <text evidence="1">The sequence shown here is derived from an EMBL/GenBank/DDBJ whole genome shotgun (WGS) entry which is preliminary data.</text>
</comment>
<dbReference type="Proteomes" id="UP000787625">
    <property type="component" value="Unassembled WGS sequence"/>
</dbReference>